<evidence type="ECO:0000256" key="1">
    <source>
        <dbReference type="ARBA" id="ARBA00004123"/>
    </source>
</evidence>
<dbReference type="GO" id="GO:0032040">
    <property type="term" value="C:small-subunit processome"/>
    <property type="evidence" value="ECO:0007669"/>
    <property type="project" value="TreeGrafter"/>
</dbReference>
<comment type="subcellular location">
    <subcellularLocation>
        <location evidence="1">Nucleus</location>
    </subcellularLocation>
</comment>
<protein>
    <recommendedName>
        <fullName evidence="7">Sas10 C-terminal domain-containing protein</fullName>
    </recommendedName>
</protein>
<feature type="region of interest" description="Disordered" evidence="6">
    <location>
        <begin position="490"/>
        <end position="547"/>
    </location>
</feature>
<dbReference type="Pfam" id="PF09368">
    <property type="entry name" value="Sas10"/>
    <property type="match status" value="1"/>
</dbReference>
<evidence type="ECO:0000256" key="3">
    <source>
        <dbReference type="ARBA" id="ARBA00022553"/>
    </source>
</evidence>
<feature type="compositionally biased region" description="Basic residues" evidence="6">
    <location>
        <begin position="1"/>
        <end position="12"/>
    </location>
</feature>
<keyword evidence="3" id="KW-0597">Phosphoprotein</keyword>
<dbReference type="InterPro" id="IPR018972">
    <property type="entry name" value="Sas10_C_dom"/>
</dbReference>
<keyword evidence="5" id="KW-0175">Coiled coil</keyword>
<feature type="compositionally biased region" description="Basic residues" evidence="6">
    <location>
        <begin position="601"/>
        <end position="619"/>
    </location>
</feature>
<accession>A0A484LGG2</accession>
<reference evidence="8 9" key="1">
    <citation type="submission" date="2018-04" db="EMBL/GenBank/DDBJ databases">
        <authorList>
            <person name="Vogel A."/>
        </authorList>
    </citation>
    <scope>NUCLEOTIDE SEQUENCE [LARGE SCALE GENOMIC DNA]</scope>
</reference>
<dbReference type="Proteomes" id="UP000595140">
    <property type="component" value="Unassembled WGS sequence"/>
</dbReference>
<comment type="similarity">
    <text evidence="2">Belongs to the SAS10 family.</text>
</comment>
<feature type="compositionally biased region" description="Acidic residues" evidence="6">
    <location>
        <begin position="25"/>
        <end position="36"/>
    </location>
</feature>
<dbReference type="Pfam" id="PF04000">
    <property type="entry name" value="Sas10_Utp3"/>
    <property type="match status" value="1"/>
</dbReference>
<dbReference type="GO" id="GO:0000462">
    <property type="term" value="P:maturation of SSU-rRNA from tricistronic rRNA transcript (SSU-rRNA, 5.8S rRNA, LSU-rRNA)"/>
    <property type="evidence" value="ECO:0007669"/>
    <property type="project" value="TreeGrafter"/>
</dbReference>
<evidence type="ECO:0000256" key="6">
    <source>
        <dbReference type="SAM" id="MobiDB-lite"/>
    </source>
</evidence>
<evidence type="ECO:0000313" key="8">
    <source>
        <dbReference type="EMBL" id="VFQ75552.1"/>
    </source>
</evidence>
<evidence type="ECO:0000256" key="5">
    <source>
        <dbReference type="SAM" id="Coils"/>
    </source>
</evidence>
<feature type="region of interest" description="Disordered" evidence="6">
    <location>
        <begin position="1"/>
        <end position="87"/>
    </location>
</feature>
<sequence>MGRKPGKYRKKESSRPSKSSKTDFYNEDDDMINDEIDAFHKQRDMIPLDIDKGYNEESDEDSEHPVYDLEDEEEEEEDDDDGDYNDSFATKISRQLKYMKAKTGGVDDEMHDGADEKENEKSVWSHYKKPYYDGEDLNSSDDEKHNLEEEVALRMQKEKAKGLTLEDFGLEDDTEATFEEIITQGKPAARIDTDKEELGGTRIAYEKIKRDLNALTKEEQMDVVYSSAPELVGLLSELNEALEELDNKVILLLTKINVENGKKGEMNYLEVKKLLLLSYCQAITFYLLLKSEGKPVCDHPVISRLVDIKSLLDKMGALQGNLPSDLETLVSKCCGTEGKEELVTEGDLVKSDCPPDGNPSLALDNTKGTTPNGAVEFMEFNSPKDKKNHSKRKFQDDLIGTESMEMLKIRAALEENLKQKGLFSSLASKKESSRKRLQPINGQLATSGDFDDDAIDLGASHRMVNGNAGFTHSRELSQLMTKVNKARAISGDDDLPKRDDVGERRRKHELRVLAGAGIKPSATDGEKEEEPAGHTSDDHGVDASDGDSDLEFYKQVERKHSEKVAAKQNKYSRPMLEPYLPETIAEDGKRHISQQIEKNRGLTRHRNKRDKNPRKKYRTRHEGAVKRRKGQVLDIRKPSGPYGGEATGINPARSRSIRFKN</sequence>
<proteinExistence type="inferred from homology"/>
<organism evidence="8 9">
    <name type="scientific">Cuscuta campestris</name>
    <dbReference type="NCBI Taxonomy" id="132261"/>
    <lineage>
        <taxon>Eukaryota</taxon>
        <taxon>Viridiplantae</taxon>
        <taxon>Streptophyta</taxon>
        <taxon>Embryophyta</taxon>
        <taxon>Tracheophyta</taxon>
        <taxon>Spermatophyta</taxon>
        <taxon>Magnoliopsida</taxon>
        <taxon>eudicotyledons</taxon>
        <taxon>Gunneridae</taxon>
        <taxon>Pentapetalae</taxon>
        <taxon>asterids</taxon>
        <taxon>lamiids</taxon>
        <taxon>Solanales</taxon>
        <taxon>Convolvulaceae</taxon>
        <taxon>Cuscuteae</taxon>
        <taxon>Cuscuta</taxon>
        <taxon>Cuscuta subgen. Grammica</taxon>
        <taxon>Cuscuta sect. Cleistogrammica</taxon>
    </lineage>
</organism>
<feature type="domain" description="Sas10 C-terminal" evidence="7">
    <location>
        <begin position="586"/>
        <end position="659"/>
    </location>
</feature>
<feature type="compositionally biased region" description="Basic and acidic residues" evidence="6">
    <location>
        <begin position="494"/>
        <end position="503"/>
    </location>
</feature>
<dbReference type="InterPro" id="IPR007146">
    <property type="entry name" value="Sas10/Utp3/C1D"/>
</dbReference>
<keyword evidence="4" id="KW-0539">Nucleus</keyword>
<dbReference type="AlphaFoldDB" id="A0A484LGG2"/>
<dbReference type="OrthoDB" id="1924577at2759"/>
<feature type="region of interest" description="Disordered" evidence="6">
    <location>
        <begin position="585"/>
        <end position="661"/>
    </location>
</feature>
<evidence type="ECO:0000313" key="9">
    <source>
        <dbReference type="Proteomes" id="UP000595140"/>
    </source>
</evidence>
<evidence type="ECO:0000256" key="4">
    <source>
        <dbReference type="ARBA" id="ARBA00023242"/>
    </source>
</evidence>
<feature type="compositionally biased region" description="Basic and acidic residues" evidence="6">
    <location>
        <begin position="530"/>
        <end position="542"/>
    </location>
</feature>
<gene>
    <name evidence="8" type="ORF">CCAM_LOCUS17328</name>
</gene>
<dbReference type="PANTHER" id="PTHR13237">
    <property type="entry name" value="SOMETHING ABOUT SILENCING PROTEIN 10-RELATED"/>
    <property type="match status" value="1"/>
</dbReference>
<evidence type="ECO:0000256" key="2">
    <source>
        <dbReference type="ARBA" id="ARBA00010979"/>
    </source>
</evidence>
<feature type="compositionally biased region" description="Acidic residues" evidence="6">
    <location>
        <begin position="56"/>
        <end position="84"/>
    </location>
</feature>
<keyword evidence="9" id="KW-1185">Reference proteome</keyword>
<feature type="compositionally biased region" description="Basic and acidic residues" evidence="6">
    <location>
        <begin position="37"/>
        <end position="55"/>
    </location>
</feature>
<evidence type="ECO:0000259" key="7">
    <source>
        <dbReference type="Pfam" id="PF09368"/>
    </source>
</evidence>
<feature type="region of interest" description="Disordered" evidence="6">
    <location>
        <begin position="348"/>
        <end position="368"/>
    </location>
</feature>
<dbReference type="PANTHER" id="PTHR13237:SF8">
    <property type="entry name" value="SOMETHING ABOUT SILENCING PROTEIN 10"/>
    <property type="match status" value="1"/>
</dbReference>
<dbReference type="EMBL" id="OOIL02001451">
    <property type="protein sequence ID" value="VFQ75552.1"/>
    <property type="molecule type" value="Genomic_DNA"/>
</dbReference>
<name>A0A484LGG2_9ASTE</name>
<feature type="coiled-coil region" evidence="5">
    <location>
        <begin position="228"/>
        <end position="255"/>
    </location>
</feature>